<proteinExistence type="predicted"/>
<dbReference type="PROSITE" id="PS50893">
    <property type="entry name" value="ABC_TRANSPORTER_2"/>
    <property type="match status" value="1"/>
</dbReference>
<evidence type="ECO:0000256" key="6">
    <source>
        <dbReference type="ARBA" id="ARBA00022840"/>
    </source>
</evidence>
<sequence length="328" mass="35240">MATDQEYPLQLRDISLGYTSGGNTKTVASCISASLDRGGLTCLLGPNGAGKSTLLRTLTGLLRPLAGTIEINGSSLESYSSSELSKLVSVVLTDRFNLPDMTARQLVALGRSPYTGFWGRMSDNDEREVDEVMALTGITDLAQRSVDTLSDGERQKVMIAKALAQHTPIILLDEPTAFLDYPSKVETMSLLHTLAAERGKTILLTTHDVEIALQLADRIWMLGNGVFVDGTPEDMMLSGRLAEFFCSSAITFDASTATFRIALPVSERIVTISGSGAAFNLTARALRRTGYRVTETDSAALPEIMATDQGITLNGQPVSSIAELLQKL</sequence>
<accession>A0A2V1J115</accession>
<dbReference type="SMART" id="SM00382">
    <property type="entry name" value="AAA"/>
    <property type="match status" value="1"/>
</dbReference>
<keyword evidence="4" id="KW-0410">Iron transport</keyword>
<dbReference type="GO" id="GO:0005886">
    <property type="term" value="C:plasma membrane"/>
    <property type="evidence" value="ECO:0007669"/>
    <property type="project" value="UniProtKB-SubCell"/>
</dbReference>
<evidence type="ECO:0000256" key="5">
    <source>
        <dbReference type="ARBA" id="ARBA00022741"/>
    </source>
</evidence>
<evidence type="ECO:0000256" key="8">
    <source>
        <dbReference type="ARBA" id="ARBA00023065"/>
    </source>
</evidence>
<evidence type="ECO:0000256" key="7">
    <source>
        <dbReference type="ARBA" id="ARBA00023004"/>
    </source>
</evidence>
<reference evidence="12" key="1">
    <citation type="submission" date="2018-02" db="EMBL/GenBank/DDBJ databases">
        <authorList>
            <person name="Clavel T."/>
            <person name="Strowig T."/>
        </authorList>
    </citation>
    <scope>NUCLEOTIDE SEQUENCE [LARGE SCALE GENOMIC DNA]</scope>
    <source>
        <strain evidence="12">DSM 100764</strain>
    </source>
</reference>
<dbReference type="InterPro" id="IPR027417">
    <property type="entry name" value="P-loop_NTPase"/>
</dbReference>
<comment type="subcellular location">
    <subcellularLocation>
        <location evidence="1">Cell membrane</location>
        <topology evidence="1">Peripheral membrane protein</topology>
    </subcellularLocation>
</comment>
<dbReference type="SUPFAM" id="SSF52540">
    <property type="entry name" value="P-loop containing nucleoside triphosphate hydrolases"/>
    <property type="match status" value="1"/>
</dbReference>
<keyword evidence="9" id="KW-0472">Membrane</keyword>
<evidence type="ECO:0000256" key="1">
    <source>
        <dbReference type="ARBA" id="ARBA00004202"/>
    </source>
</evidence>
<dbReference type="GO" id="GO:0006826">
    <property type="term" value="P:iron ion transport"/>
    <property type="evidence" value="ECO:0007669"/>
    <property type="project" value="UniProtKB-KW"/>
</dbReference>
<feature type="domain" description="ABC transporter" evidence="10">
    <location>
        <begin position="9"/>
        <end position="249"/>
    </location>
</feature>
<keyword evidence="6 11" id="KW-0067">ATP-binding</keyword>
<dbReference type="InterPro" id="IPR003439">
    <property type="entry name" value="ABC_transporter-like_ATP-bd"/>
</dbReference>
<dbReference type="GeneID" id="93424521"/>
<keyword evidence="8" id="KW-0406">Ion transport</keyword>
<evidence type="ECO:0000259" key="10">
    <source>
        <dbReference type="PROSITE" id="PS50893"/>
    </source>
</evidence>
<dbReference type="GO" id="GO:0005524">
    <property type="term" value="F:ATP binding"/>
    <property type="evidence" value="ECO:0007669"/>
    <property type="project" value="UniProtKB-KW"/>
</dbReference>
<keyword evidence="3" id="KW-1003">Cell membrane</keyword>
<name>A0A2V1J115_9BACT</name>
<dbReference type="RefSeq" id="WP_107035224.1">
    <property type="nucleotide sequence ID" value="NZ_CAONGC010000006.1"/>
</dbReference>
<dbReference type="InterPro" id="IPR003593">
    <property type="entry name" value="AAA+_ATPase"/>
</dbReference>
<organism evidence="11 12">
    <name type="scientific">Paramuribaculum intestinale</name>
    <dbReference type="NCBI Taxonomy" id="2094151"/>
    <lineage>
        <taxon>Bacteria</taxon>
        <taxon>Pseudomonadati</taxon>
        <taxon>Bacteroidota</taxon>
        <taxon>Bacteroidia</taxon>
        <taxon>Bacteroidales</taxon>
        <taxon>Muribaculaceae</taxon>
        <taxon>Paramuribaculum</taxon>
    </lineage>
</organism>
<comment type="caution">
    <text evidence="11">The sequence shown here is derived from an EMBL/GenBank/DDBJ whole genome shotgun (WGS) entry which is preliminary data.</text>
</comment>
<keyword evidence="12" id="KW-1185">Reference proteome</keyword>
<dbReference type="Pfam" id="PF00005">
    <property type="entry name" value="ABC_tran"/>
    <property type="match status" value="1"/>
</dbReference>
<evidence type="ECO:0000256" key="2">
    <source>
        <dbReference type="ARBA" id="ARBA00022448"/>
    </source>
</evidence>
<evidence type="ECO:0000256" key="4">
    <source>
        <dbReference type="ARBA" id="ARBA00022496"/>
    </source>
</evidence>
<evidence type="ECO:0000256" key="9">
    <source>
        <dbReference type="ARBA" id="ARBA00023136"/>
    </source>
</evidence>
<dbReference type="EMBL" id="PUBV01000004">
    <property type="protein sequence ID" value="PWB08836.1"/>
    <property type="molecule type" value="Genomic_DNA"/>
</dbReference>
<dbReference type="PANTHER" id="PTHR42771">
    <property type="entry name" value="IRON(3+)-HYDROXAMATE IMPORT ATP-BINDING PROTEIN FHUC"/>
    <property type="match status" value="1"/>
</dbReference>
<protein>
    <submittedName>
        <fullName evidence="11">ABC transporter ATP-binding protein</fullName>
    </submittedName>
</protein>
<evidence type="ECO:0000313" key="11">
    <source>
        <dbReference type="EMBL" id="PWB08836.1"/>
    </source>
</evidence>
<keyword evidence="2" id="KW-0813">Transport</keyword>
<evidence type="ECO:0000313" key="12">
    <source>
        <dbReference type="Proteomes" id="UP000244925"/>
    </source>
</evidence>
<dbReference type="InterPro" id="IPR051535">
    <property type="entry name" value="Siderophore_ABC-ATPase"/>
</dbReference>
<keyword evidence="5" id="KW-0547">Nucleotide-binding</keyword>
<keyword evidence="7" id="KW-0408">Iron</keyword>
<gene>
    <name evidence="11" type="ORF">C5O25_02835</name>
</gene>
<dbReference type="Gene3D" id="3.40.50.300">
    <property type="entry name" value="P-loop containing nucleotide triphosphate hydrolases"/>
    <property type="match status" value="1"/>
</dbReference>
<evidence type="ECO:0000256" key="3">
    <source>
        <dbReference type="ARBA" id="ARBA00022475"/>
    </source>
</evidence>
<dbReference type="PANTHER" id="PTHR42771:SF2">
    <property type="entry name" value="IRON(3+)-HYDROXAMATE IMPORT ATP-BINDING PROTEIN FHUC"/>
    <property type="match status" value="1"/>
</dbReference>
<dbReference type="Proteomes" id="UP000244925">
    <property type="component" value="Unassembled WGS sequence"/>
</dbReference>
<dbReference type="GO" id="GO:0016887">
    <property type="term" value="F:ATP hydrolysis activity"/>
    <property type="evidence" value="ECO:0007669"/>
    <property type="project" value="InterPro"/>
</dbReference>
<dbReference type="CDD" id="cd03214">
    <property type="entry name" value="ABC_Iron-Siderophores_B12_Hemin"/>
    <property type="match status" value="1"/>
</dbReference>
<dbReference type="AlphaFoldDB" id="A0A2V1J115"/>